<evidence type="ECO:0000256" key="8">
    <source>
        <dbReference type="ARBA" id="ARBA00022763"/>
    </source>
</evidence>
<keyword evidence="11 15" id="KW-0233">DNA recombination</keyword>
<evidence type="ECO:0000313" key="20">
    <source>
        <dbReference type="EMBL" id="GAX76381.1"/>
    </source>
</evidence>
<dbReference type="NCBIfam" id="TIGR00574">
    <property type="entry name" value="dnl1"/>
    <property type="match status" value="1"/>
</dbReference>
<keyword evidence="10" id="KW-0460">Magnesium</keyword>
<evidence type="ECO:0000256" key="9">
    <source>
        <dbReference type="ARBA" id="ARBA00022840"/>
    </source>
</evidence>
<protein>
    <recommendedName>
        <fullName evidence="15">DNA ligase</fullName>
        <ecNumber evidence="15">6.5.1.1</ecNumber>
    </recommendedName>
</protein>
<keyword evidence="12 15" id="KW-0234">DNA repair</keyword>
<organism evidence="20 21">
    <name type="scientific">Chlamydomonas eustigma</name>
    <dbReference type="NCBI Taxonomy" id="1157962"/>
    <lineage>
        <taxon>Eukaryota</taxon>
        <taxon>Viridiplantae</taxon>
        <taxon>Chlorophyta</taxon>
        <taxon>core chlorophytes</taxon>
        <taxon>Chlorophyceae</taxon>
        <taxon>CS clade</taxon>
        <taxon>Chlamydomonadales</taxon>
        <taxon>Chlamydomonadaceae</taxon>
        <taxon>Chlamydomonas</taxon>
    </lineage>
</organism>
<dbReference type="InterPro" id="IPR016059">
    <property type="entry name" value="DNA_ligase_ATP-dep_CS"/>
</dbReference>
<keyword evidence="21" id="KW-1185">Reference proteome</keyword>
<dbReference type="PROSITE" id="PS50160">
    <property type="entry name" value="DNA_LIGASE_A3"/>
    <property type="match status" value="1"/>
</dbReference>
<evidence type="ECO:0000256" key="16">
    <source>
        <dbReference type="RuleBase" id="RU004196"/>
    </source>
</evidence>
<evidence type="ECO:0000256" key="13">
    <source>
        <dbReference type="ARBA" id="ARBA00023242"/>
    </source>
</evidence>
<evidence type="ECO:0000256" key="5">
    <source>
        <dbReference type="ARBA" id="ARBA00022723"/>
    </source>
</evidence>
<dbReference type="Proteomes" id="UP000232323">
    <property type="component" value="Unassembled WGS sequence"/>
</dbReference>
<dbReference type="PROSITE" id="PS50172">
    <property type="entry name" value="BRCT"/>
    <property type="match status" value="1"/>
</dbReference>
<proteinExistence type="inferred from homology"/>
<keyword evidence="5" id="KW-0479">Metal-binding</keyword>
<feature type="compositionally biased region" description="Basic residues" evidence="17">
    <location>
        <begin position="1548"/>
        <end position="1570"/>
    </location>
</feature>
<feature type="domain" description="BRCT" evidence="19">
    <location>
        <begin position="738"/>
        <end position="824"/>
    </location>
</feature>
<feature type="region of interest" description="Disordered" evidence="17">
    <location>
        <begin position="1819"/>
        <end position="1839"/>
    </location>
</feature>
<dbReference type="EC" id="6.5.1.1" evidence="15"/>
<dbReference type="STRING" id="1157962.A0A250WZW9"/>
<evidence type="ECO:0000313" key="21">
    <source>
        <dbReference type="Proteomes" id="UP000232323"/>
    </source>
</evidence>
<evidence type="ECO:0000256" key="12">
    <source>
        <dbReference type="ARBA" id="ARBA00023204"/>
    </source>
</evidence>
<keyword evidence="9 15" id="KW-0067">ATP-binding</keyword>
<dbReference type="InterPro" id="IPR012309">
    <property type="entry name" value="DNA_ligase_ATP-dep_C"/>
</dbReference>
<dbReference type="GO" id="GO:0003910">
    <property type="term" value="F:DNA ligase (ATP) activity"/>
    <property type="evidence" value="ECO:0007669"/>
    <property type="project" value="UniProtKB-EC"/>
</dbReference>
<dbReference type="GO" id="GO:0071897">
    <property type="term" value="P:DNA biosynthetic process"/>
    <property type="evidence" value="ECO:0007669"/>
    <property type="project" value="InterPro"/>
</dbReference>
<dbReference type="InterPro" id="IPR012310">
    <property type="entry name" value="DNA_ligase_ATP-dep_cent"/>
</dbReference>
<feature type="compositionally biased region" description="Basic and acidic residues" evidence="17">
    <location>
        <begin position="679"/>
        <end position="692"/>
    </location>
</feature>
<dbReference type="InterPro" id="IPR044125">
    <property type="entry name" value="Adenylation_DNA_ligase_IV"/>
</dbReference>
<feature type="region of interest" description="Disordered" evidence="17">
    <location>
        <begin position="1483"/>
        <end position="1599"/>
    </location>
</feature>
<evidence type="ECO:0000256" key="7">
    <source>
        <dbReference type="ARBA" id="ARBA00022741"/>
    </source>
</evidence>
<dbReference type="GO" id="GO:0006303">
    <property type="term" value="P:double-strand break repair via nonhomologous end joining"/>
    <property type="evidence" value="ECO:0007669"/>
    <property type="project" value="TreeGrafter"/>
</dbReference>
<feature type="region of interest" description="Disordered" evidence="17">
    <location>
        <begin position="673"/>
        <end position="716"/>
    </location>
</feature>
<name>A0A250WZW9_9CHLO</name>
<dbReference type="PANTHER" id="PTHR45997">
    <property type="entry name" value="DNA LIGASE 4"/>
    <property type="match status" value="1"/>
</dbReference>
<feature type="region of interest" description="Disordered" evidence="17">
    <location>
        <begin position="1329"/>
        <end position="1359"/>
    </location>
</feature>
<dbReference type="GO" id="GO:0032807">
    <property type="term" value="C:DNA ligase IV complex"/>
    <property type="evidence" value="ECO:0007669"/>
    <property type="project" value="TreeGrafter"/>
</dbReference>
<feature type="compositionally biased region" description="Basic residues" evidence="17">
    <location>
        <begin position="1337"/>
        <end position="1352"/>
    </location>
</feature>
<comment type="cofactor">
    <cofactor evidence="1">
        <name>Mg(2+)</name>
        <dbReference type="ChEBI" id="CHEBI:18420"/>
    </cofactor>
</comment>
<gene>
    <name evidence="20" type="ORF">CEUSTIGMA_g3827.t1</name>
</gene>
<evidence type="ECO:0000256" key="1">
    <source>
        <dbReference type="ARBA" id="ARBA00001946"/>
    </source>
</evidence>
<comment type="similarity">
    <text evidence="3 16">Belongs to the ATP-dependent DNA ligase family.</text>
</comment>
<keyword evidence="7 15" id="KW-0547">Nucleotide-binding</keyword>
<comment type="catalytic activity">
    <reaction evidence="14 15">
        <text>ATP + (deoxyribonucleotide)n-3'-hydroxyl + 5'-phospho-(deoxyribonucleotide)m = (deoxyribonucleotide)n+m + AMP + diphosphate.</text>
        <dbReference type="EC" id="6.5.1.1"/>
    </reaction>
</comment>
<evidence type="ECO:0000256" key="6">
    <source>
        <dbReference type="ARBA" id="ARBA00022737"/>
    </source>
</evidence>
<dbReference type="PANTHER" id="PTHR45997:SF1">
    <property type="entry name" value="DNA LIGASE 4"/>
    <property type="match status" value="1"/>
</dbReference>
<dbReference type="GO" id="GO:0006310">
    <property type="term" value="P:DNA recombination"/>
    <property type="evidence" value="ECO:0007669"/>
    <property type="project" value="UniProtKB-KW"/>
</dbReference>
<evidence type="ECO:0000256" key="14">
    <source>
        <dbReference type="ARBA" id="ARBA00034003"/>
    </source>
</evidence>
<keyword evidence="8 15" id="KW-0227">DNA damage</keyword>
<dbReference type="OrthoDB" id="151490at2759"/>
<dbReference type="Pfam" id="PF04679">
    <property type="entry name" value="DNA_ligase_A_C"/>
    <property type="match status" value="1"/>
</dbReference>
<dbReference type="Gene3D" id="3.30.470.30">
    <property type="entry name" value="DNA ligase/mRNA capping enzyme"/>
    <property type="match status" value="1"/>
</dbReference>
<sequence>MEACANAVKQQVKAKLLSIFRARHIDPYRQTASDIFDIYRLLCPDKDSKRGNYSLKETMMAKRMGSACGLSDTSLDLDAVINWRTRAMAMAGSNLGSLRNASNRSNRSKPPLTGNFVAVLHNHLFIKHCQPESAGPGLAKVLTVGKVNDLLDQLAQPNIAGQEGEKQAERQANILRWLILHSTATQMKWITHIILKDLKIGKGSDFILNDYHPDAAEYYNSIMDLEKVCNQLWDRNKRFGSHGVNLGSPAMPQLAAVSSGPEDAFKKMAGRAFVMDCKFDGERVQMHKVGDTIHYFSRRGLDHGIKSDFAQLDPLIRSCVRGTGVVLDGELVVWNKSREAFEPFGAQRAVLTAMNKGLGPDDLLELSAYDWGGALMTAKPGYDPPFLKDVQLMYVVFDVLMADGVDLCNLPLKGRQRRLPQVVPESSLEGMALKAGVSSGITCRVVPLLPGQPVVQVAGAGVPFSRAGSSLKEIMDMYQWAMDLQVEGLVVKALDSPWRIKDRSNNWLKIKPDYGTGFEIDCLILGAYFGTGRQGSKISEFLLGLAVSPEDPRQTPRVFETFCKVGSGMSDADKENVRARLKDVIAKSDPRGKDGVPPMYRVAKERPHVWVTDPSKSIVLEVKADARCICSSKFACSLSLRFPRVERVRLDLGVGDVKTVQALEVEVRQQSGRFGGAEGGDKAGGLDEQDGRGRRRHNALNKASGAAAGKAGPSADGRVIRGSVPSHLLPLDVSGVETEKNVLNGKMVAYLGALPSDLTLQQLQVLVKQLGGRYSAHVVLDGPQRTSILLASGHCRELDHPQLRHFDVLRFCWLSDCASQGHLIWPPRPRDYVFMNAETRLSQSQLHDKYGDPYLEPLDDRGLDLRALIDTLMVSDIRLPYLDRRKKRGQGTIMAVPNEVDQVSEINNELQMISLEKESLLSRELAEECGLRLPQRRHMRGSFYLLSLDRWMCPVAVSQQESAFIQGCNEARRIASQITQDTRAAVLEEIKLEVLALGGQVSNLLSKNTTHVIVIHSLDQLKLLPNRYNQLCPREVHDTEADWGEYPASSKAEAVLMEPEEVLHALHEAARMSATADRIALLCPSASVVAARGSIAHKPAGLGNTEQQQEEVASGAIRDDAEEMVINQGTRRLMSFFRQRLRVGGFSCSNYTSDSSSHDRRLLPPARITATTSASALLQSTQGSSTVVHMVDQRWLEDIIMMPSLEGSMMNASARSTGGSEGFETTTQISVDEVEYPPPIRGLPYQQTMVSRRTGHLQPFDDRHGIASAACLPQATSPLRNAQQMIPRSSPMSIDKGVKLPAGSRHHDARRAGPASAAMTMSQLILDSNQSPLSRESRRHQHQPLTSSRHHNGGIISSSNNMSKQLQVVGATAQVDASGAGPSETGQRLCSTTEDFAINNNGTVPLISSSSISLPPAVPLISSSISLPPAVPLIISSSISLPPAEETSQLPYSVIGLNWNWSQYCGRSDSSEEDGDERVVMPADKPDVAAGKSSSGRPVKKGGQTKRVPRSVAPQQVAATSPRKEGLDNDEEMGSGEVHQSSHGLGAGKRRGRGLRGHGHSIHSRKRSTSRKVAGQKAYSDGHASVDKDSDVCKDSERKQDIVQEDDINAEDGGMAASADPADRLIVALVTQTGGLHNVKRKRATRKTYEVISEDEEDDIRKEVAPSFKRDRPGLHVTTLTDHVLKEDFMQASGDSKLWPEEGQLWSKTYPTVISAPPVEPPEIVAASGASSLQPQSRKLLTGLDALLDKANENLMYTLQADASTGTNSNDSWGSSRLQLLPTPIDGRAYGNTPSHKDHQKEPPMEDVFHTTTSIPLTQYRSTSNYSTPDPDPASLPVKSHQLSNKCDHVPAGSADHCNHACCLSTAAATHPAPGRHDSRVVQSVLDLFDEVNAHQASITDEPPSSTGDEQHLIPAAAAAEAAGATAASSIVIMHYSSLTGDPPSGSSPGGTYGQQAAAAVTTHPCGVGSPSSSTAAAAAAKPAIIRHLALLSSAGNEATVEAASAGDRHQATLIGQVLAQIGEVESKPKRSLGHWRRS</sequence>
<evidence type="ECO:0000256" key="17">
    <source>
        <dbReference type="SAM" id="MobiDB-lite"/>
    </source>
</evidence>
<dbReference type="InterPro" id="IPR001357">
    <property type="entry name" value="BRCT_dom"/>
</dbReference>
<dbReference type="Gene3D" id="2.40.50.140">
    <property type="entry name" value="Nucleic acid-binding proteins"/>
    <property type="match status" value="1"/>
</dbReference>
<accession>A0A250WZW9</accession>
<comment type="subcellular location">
    <subcellularLocation>
        <location evidence="2">Nucleus</location>
    </subcellularLocation>
</comment>
<dbReference type="Pfam" id="PF01068">
    <property type="entry name" value="DNA_ligase_A_M"/>
    <property type="match status" value="2"/>
</dbReference>
<dbReference type="Gene3D" id="3.40.50.10190">
    <property type="entry name" value="BRCT domain"/>
    <property type="match status" value="1"/>
</dbReference>
<dbReference type="InterPro" id="IPR036599">
    <property type="entry name" value="DNA_ligase_N_sf"/>
</dbReference>
<evidence type="ECO:0000256" key="10">
    <source>
        <dbReference type="ARBA" id="ARBA00022842"/>
    </source>
</evidence>
<feature type="compositionally biased region" description="Basic and acidic residues" evidence="17">
    <location>
        <begin position="1584"/>
        <end position="1599"/>
    </location>
</feature>
<dbReference type="SUPFAM" id="SSF50249">
    <property type="entry name" value="Nucleic acid-binding proteins"/>
    <property type="match status" value="1"/>
</dbReference>
<dbReference type="GO" id="GO:0006297">
    <property type="term" value="P:nucleotide-excision repair, DNA gap filling"/>
    <property type="evidence" value="ECO:0007669"/>
    <property type="project" value="TreeGrafter"/>
</dbReference>
<dbReference type="EMBL" id="BEGY01000017">
    <property type="protein sequence ID" value="GAX76381.1"/>
    <property type="molecule type" value="Genomic_DNA"/>
</dbReference>
<feature type="compositionally biased region" description="Low complexity" evidence="17">
    <location>
        <begin position="702"/>
        <end position="715"/>
    </location>
</feature>
<feature type="domain" description="ATP-dependent DNA ligase family profile" evidence="18">
    <location>
        <begin position="385"/>
        <end position="547"/>
    </location>
</feature>
<dbReference type="InterPro" id="IPR036420">
    <property type="entry name" value="BRCT_dom_sf"/>
</dbReference>
<evidence type="ECO:0000256" key="11">
    <source>
        <dbReference type="ARBA" id="ARBA00023172"/>
    </source>
</evidence>
<dbReference type="GO" id="GO:0005524">
    <property type="term" value="F:ATP binding"/>
    <property type="evidence" value="ECO:0007669"/>
    <property type="project" value="UniProtKB-KW"/>
</dbReference>
<dbReference type="InterPro" id="IPR000977">
    <property type="entry name" value="DNA_ligase_ATP-dep"/>
</dbReference>
<dbReference type="InterPro" id="IPR012308">
    <property type="entry name" value="DNA_ligase_ATP-dep_N"/>
</dbReference>
<dbReference type="Pfam" id="PF04675">
    <property type="entry name" value="DNA_ligase_A_N"/>
    <property type="match status" value="1"/>
</dbReference>
<dbReference type="GO" id="GO:0003677">
    <property type="term" value="F:DNA binding"/>
    <property type="evidence" value="ECO:0007669"/>
    <property type="project" value="InterPro"/>
</dbReference>
<dbReference type="PROSITE" id="PS00697">
    <property type="entry name" value="DNA_LIGASE_A1"/>
    <property type="match status" value="1"/>
</dbReference>
<evidence type="ECO:0000259" key="18">
    <source>
        <dbReference type="PROSITE" id="PS50160"/>
    </source>
</evidence>
<dbReference type="Gene3D" id="1.10.3260.10">
    <property type="entry name" value="DNA ligase, ATP-dependent, N-terminal domain"/>
    <property type="match status" value="1"/>
</dbReference>
<evidence type="ECO:0000256" key="15">
    <source>
        <dbReference type="RuleBase" id="RU000617"/>
    </source>
</evidence>
<evidence type="ECO:0000256" key="4">
    <source>
        <dbReference type="ARBA" id="ARBA00022598"/>
    </source>
</evidence>
<dbReference type="InterPro" id="IPR029710">
    <property type="entry name" value="LIG4"/>
</dbReference>
<feature type="compositionally biased region" description="Basic residues" evidence="17">
    <location>
        <begin position="1498"/>
        <end position="1509"/>
    </location>
</feature>
<comment type="caution">
    <text evidence="20">The sequence shown here is derived from an EMBL/GenBank/DDBJ whole genome shotgun (WGS) entry which is preliminary data.</text>
</comment>
<feature type="compositionally biased region" description="Polar residues" evidence="17">
    <location>
        <begin position="1819"/>
        <end position="1828"/>
    </location>
</feature>
<dbReference type="GO" id="GO:0046872">
    <property type="term" value="F:metal ion binding"/>
    <property type="evidence" value="ECO:0007669"/>
    <property type="project" value="UniProtKB-KW"/>
</dbReference>
<dbReference type="SUPFAM" id="SSF56091">
    <property type="entry name" value="DNA ligase/mRNA capping enzyme, catalytic domain"/>
    <property type="match status" value="1"/>
</dbReference>
<reference evidence="20 21" key="1">
    <citation type="submission" date="2017-08" db="EMBL/GenBank/DDBJ databases">
        <title>Acidophilic green algal genome provides insights into adaptation to an acidic environment.</title>
        <authorList>
            <person name="Hirooka S."/>
            <person name="Hirose Y."/>
            <person name="Kanesaki Y."/>
            <person name="Higuchi S."/>
            <person name="Fujiwara T."/>
            <person name="Onuma R."/>
            <person name="Era A."/>
            <person name="Ohbayashi R."/>
            <person name="Uzuka A."/>
            <person name="Nozaki H."/>
            <person name="Yoshikawa H."/>
            <person name="Miyagishima S.Y."/>
        </authorList>
    </citation>
    <scope>NUCLEOTIDE SEQUENCE [LARGE SCALE GENOMIC DNA]</scope>
    <source>
        <strain evidence="20 21">NIES-2499</strain>
    </source>
</reference>
<keyword evidence="13" id="KW-0539">Nucleus</keyword>
<evidence type="ECO:0000256" key="3">
    <source>
        <dbReference type="ARBA" id="ARBA00007572"/>
    </source>
</evidence>
<evidence type="ECO:0000256" key="2">
    <source>
        <dbReference type="ARBA" id="ARBA00004123"/>
    </source>
</evidence>
<keyword evidence="6" id="KW-0677">Repeat</keyword>
<evidence type="ECO:0000259" key="19">
    <source>
        <dbReference type="PROSITE" id="PS50172"/>
    </source>
</evidence>
<keyword evidence="4 15" id="KW-0436">Ligase</keyword>
<dbReference type="InterPro" id="IPR012340">
    <property type="entry name" value="NA-bd_OB-fold"/>
</dbReference>
<dbReference type="CDD" id="cd07903">
    <property type="entry name" value="Adenylation_DNA_ligase_IV"/>
    <property type="match status" value="1"/>
</dbReference>